<evidence type="ECO:0000313" key="8">
    <source>
        <dbReference type="Proteomes" id="UP000229897"/>
    </source>
</evidence>
<keyword evidence="3" id="KW-0418">Kinase</keyword>
<dbReference type="InterPro" id="IPR020568">
    <property type="entry name" value="Ribosomal_Su5_D2-typ_SF"/>
</dbReference>
<feature type="domain" description="GHMP kinase N-terminal" evidence="6">
    <location>
        <begin position="106"/>
        <end position="171"/>
    </location>
</feature>
<feature type="region of interest" description="Disordered" evidence="5">
    <location>
        <begin position="1"/>
        <end position="26"/>
    </location>
</feature>
<name>A0A2D2DFI4_9BURK</name>
<dbReference type="RefSeq" id="WP_099873768.1">
    <property type="nucleotide sequence ID" value="NZ_CP024608.1"/>
</dbReference>
<keyword evidence="8" id="KW-1185">Reference proteome</keyword>
<dbReference type="InterPro" id="IPR014721">
    <property type="entry name" value="Ribsml_uS5_D2-typ_fold_subgr"/>
</dbReference>
<dbReference type="Gene3D" id="3.30.230.10">
    <property type="match status" value="1"/>
</dbReference>
<dbReference type="Pfam" id="PF00288">
    <property type="entry name" value="GHMP_kinases_N"/>
    <property type="match status" value="1"/>
</dbReference>
<keyword evidence="2" id="KW-0547">Nucleotide-binding</keyword>
<dbReference type="OrthoDB" id="4548147at2"/>
<dbReference type="InterPro" id="IPR012363">
    <property type="entry name" value="PduX"/>
</dbReference>
<dbReference type="PANTHER" id="PTHR43527">
    <property type="entry name" value="4-DIPHOSPHOCYTIDYL-2-C-METHYL-D-ERYTHRITOL KINASE, CHLOROPLASTIC"/>
    <property type="match status" value="1"/>
</dbReference>
<evidence type="ECO:0000256" key="1">
    <source>
        <dbReference type="ARBA" id="ARBA00022679"/>
    </source>
</evidence>
<evidence type="ECO:0000259" key="6">
    <source>
        <dbReference type="Pfam" id="PF00288"/>
    </source>
</evidence>
<evidence type="ECO:0000256" key="5">
    <source>
        <dbReference type="SAM" id="MobiDB-lite"/>
    </source>
</evidence>
<evidence type="ECO:0000256" key="4">
    <source>
        <dbReference type="ARBA" id="ARBA00022840"/>
    </source>
</evidence>
<dbReference type="GO" id="GO:0005524">
    <property type="term" value="F:ATP binding"/>
    <property type="evidence" value="ECO:0007669"/>
    <property type="project" value="UniProtKB-KW"/>
</dbReference>
<dbReference type="PIRSF" id="PIRSF033887">
    <property type="entry name" value="PduX"/>
    <property type="match status" value="1"/>
</dbReference>
<reference evidence="7" key="1">
    <citation type="submission" date="2017-10" db="EMBL/GenBank/DDBJ databases">
        <title>Massilia psychrophilum sp. nov., a novel purple-pigmented bacterium isolated from Tianshan glacier, Xinjiang Municipality, China.</title>
        <authorList>
            <person name="Wang H."/>
        </authorList>
    </citation>
    <scope>NUCLEOTIDE SEQUENCE [LARGE SCALE GENOMIC DNA]</scope>
    <source>
        <strain evidence="7">B2</strain>
    </source>
</reference>
<dbReference type="Proteomes" id="UP000229897">
    <property type="component" value="Chromosome"/>
</dbReference>
<dbReference type="KEGG" id="mass:CR152_03910"/>
<dbReference type="GO" id="GO:0050515">
    <property type="term" value="F:4-(cytidine 5'-diphospho)-2-C-methyl-D-erythritol kinase activity"/>
    <property type="evidence" value="ECO:0007669"/>
    <property type="project" value="TreeGrafter"/>
</dbReference>
<dbReference type="InterPro" id="IPR006204">
    <property type="entry name" value="GHMP_kinase_N_dom"/>
</dbReference>
<evidence type="ECO:0000313" key="7">
    <source>
        <dbReference type="EMBL" id="ATQ73748.1"/>
    </source>
</evidence>
<dbReference type="AlphaFoldDB" id="A0A2D2DFI4"/>
<accession>A0A2D2DFI4</accession>
<organism evidence="7 8">
    <name type="scientific">Massilia violaceinigra</name>
    <dbReference type="NCBI Taxonomy" id="2045208"/>
    <lineage>
        <taxon>Bacteria</taxon>
        <taxon>Pseudomonadati</taxon>
        <taxon>Pseudomonadota</taxon>
        <taxon>Betaproteobacteria</taxon>
        <taxon>Burkholderiales</taxon>
        <taxon>Oxalobacteraceae</taxon>
        <taxon>Telluria group</taxon>
        <taxon>Massilia</taxon>
    </lineage>
</organism>
<protein>
    <recommendedName>
        <fullName evidence="6">GHMP kinase N-terminal domain-containing protein</fullName>
    </recommendedName>
</protein>
<sequence length="315" mass="33723">MPSIDFADSRSTPAARRDFAWPTDPASAPGTISSGICRGTLGELIQGPYISDGAAHISLISLPVKKYSCMHFTHGERAGADNALATKTKCQQAIGHYLALHRKQLPPGTWNHDSELLEGKGMASSTADIVATIRCLDAIFGIESPGESISATLRAIERSDSVFLDTYALYLSGRQQVVQCFGSAPTFHACYIDEGNRIDTEKTGARLLALYQERLTPYTANLDNAVDAFLRGDLAAIAACATVSAVLGQDAIPKRNLGVLLKNQARYGADGIFVAHTGSLAGYLYIHKPGPTQMGALSSFFRGLGYQSRFVQTGF</sequence>
<evidence type="ECO:0000256" key="2">
    <source>
        <dbReference type="ARBA" id="ARBA00022741"/>
    </source>
</evidence>
<keyword evidence="4" id="KW-0067">ATP-binding</keyword>
<proteinExistence type="predicted"/>
<dbReference type="EMBL" id="CP024608">
    <property type="protein sequence ID" value="ATQ73748.1"/>
    <property type="molecule type" value="Genomic_DNA"/>
</dbReference>
<dbReference type="PANTHER" id="PTHR43527:SF1">
    <property type="entry name" value="L-THREONINE KINASE"/>
    <property type="match status" value="1"/>
</dbReference>
<gene>
    <name evidence="7" type="ORF">CR152_03910</name>
</gene>
<dbReference type="SUPFAM" id="SSF54211">
    <property type="entry name" value="Ribosomal protein S5 domain 2-like"/>
    <property type="match status" value="1"/>
</dbReference>
<keyword evidence="1" id="KW-0808">Transferase</keyword>
<evidence type="ECO:0000256" key="3">
    <source>
        <dbReference type="ARBA" id="ARBA00022777"/>
    </source>
</evidence>